<accession>A0ABV1UN74</accession>
<evidence type="ECO:0000256" key="2">
    <source>
        <dbReference type="ARBA" id="ARBA00005080"/>
    </source>
</evidence>
<evidence type="ECO:0000256" key="7">
    <source>
        <dbReference type="ARBA" id="ARBA00030854"/>
    </source>
</evidence>
<dbReference type="SUPFAM" id="SSF55620">
    <property type="entry name" value="Tetrahydrobiopterin biosynthesis enzymes-like"/>
    <property type="match status" value="1"/>
</dbReference>
<comment type="caution">
    <text evidence="9">The sequence shown here is derived from an EMBL/GenBank/DDBJ whole genome shotgun (WGS) entry which is preliminary data.</text>
</comment>
<evidence type="ECO:0000256" key="4">
    <source>
        <dbReference type="ARBA" id="ARBA00017272"/>
    </source>
</evidence>
<feature type="domain" description="GTP cyclohydrolase I" evidence="8">
    <location>
        <begin position="23"/>
        <end position="192"/>
    </location>
</feature>
<dbReference type="InterPro" id="IPR043134">
    <property type="entry name" value="GTP-CH-I_N"/>
</dbReference>
<organism evidence="9 10">
    <name type="scientific">Streptomyces sp. 900105245</name>
    <dbReference type="NCBI Taxonomy" id="3154379"/>
    <lineage>
        <taxon>Bacteria</taxon>
        <taxon>Bacillati</taxon>
        <taxon>Actinomycetota</taxon>
        <taxon>Actinomycetes</taxon>
        <taxon>Kitasatosporales</taxon>
        <taxon>Streptomycetaceae</taxon>
        <taxon>Streptomyces</taxon>
    </lineage>
</organism>
<dbReference type="InterPro" id="IPR018234">
    <property type="entry name" value="GTP_CycHdrlase_I_CS"/>
</dbReference>
<gene>
    <name evidence="9" type="ORF">ABT272_45100</name>
</gene>
<dbReference type="Gene3D" id="1.10.286.10">
    <property type="match status" value="1"/>
</dbReference>
<comment type="pathway">
    <text evidence="2">Cofactor biosynthesis; 7,8-dihydroneopterin triphosphate biosynthesis; 7,8-dihydroneopterin triphosphate from GTP: step 1/1.</text>
</comment>
<dbReference type="Pfam" id="PF01227">
    <property type="entry name" value="GTP_cyclohydroI"/>
    <property type="match status" value="1"/>
</dbReference>
<dbReference type="PROSITE" id="PS00860">
    <property type="entry name" value="GTP_CYCLOHYDROL_1_2"/>
    <property type="match status" value="1"/>
</dbReference>
<dbReference type="PANTHER" id="PTHR11109">
    <property type="entry name" value="GTP CYCLOHYDROLASE I"/>
    <property type="match status" value="1"/>
</dbReference>
<dbReference type="Gene3D" id="3.30.1130.10">
    <property type="match status" value="1"/>
</dbReference>
<reference evidence="9 10" key="1">
    <citation type="submission" date="2024-06" db="EMBL/GenBank/DDBJ databases">
        <title>The Natural Products Discovery Center: Release of the First 8490 Sequenced Strains for Exploring Actinobacteria Biosynthetic Diversity.</title>
        <authorList>
            <person name="Kalkreuter E."/>
            <person name="Kautsar S.A."/>
            <person name="Yang D."/>
            <person name="Bader C.D."/>
            <person name="Teijaro C.N."/>
            <person name="Fluegel L."/>
            <person name="Davis C.M."/>
            <person name="Simpson J.R."/>
            <person name="Lauterbach L."/>
            <person name="Steele A.D."/>
            <person name="Gui C."/>
            <person name="Meng S."/>
            <person name="Li G."/>
            <person name="Viehrig K."/>
            <person name="Ye F."/>
            <person name="Su P."/>
            <person name="Kiefer A.F."/>
            <person name="Nichols A."/>
            <person name="Cepeda A.J."/>
            <person name="Yan W."/>
            <person name="Fan B."/>
            <person name="Jiang Y."/>
            <person name="Adhikari A."/>
            <person name="Zheng C.-J."/>
            <person name="Schuster L."/>
            <person name="Cowan T.M."/>
            <person name="Smanski M.J."/>
            <person name="Chevrette M.G."/>
            <person name="De Carvalho L.P.S."/>
            <person name="Shen B."/>
        </authorList>
    </citation>
    <scope>NUCLEOTIDE SEQUENCE [LARGE SCALE GENOMIC DNA]</scope>
    <source>
        <strain evidence="9 10">NPDC001166</strain>
    </source>
</reference>
<keyword evidence="6 9" id="KW-0378">Hydrolase</keyword>
<dbReference type="GO" id="GO:0003934">
    <property type="term" value="F:GTP cyclohydrolase I activity"/>
    <property type="evidence" value="ECO:0007669"/>
    <property type="project" value="UniProtKB-EC"/>
</dbReference>
<keyword evidence="10" id="KW-1185">Reference proteome</keyword>
<comment type="catalytic activity">
    <reaction evidence="1">
        <text>GTP + H2O = 7,8-dihydroneopterin 3'-triphosphate + formate + H(+)</text>
        <dbReference type="Rhea" id="RHEA:17473"/>
        <dbReference type="ChEBI" id="CHEBI:15377"/>
        <dbReference type="ChEBI" id="CHEBI:15378"/>
        <dbReference type="ChEBI" id="CHEBI:15740"/>
        <dbReference type="ChEBI" id="CHEBI:37565"/>
        <dbReference type="ChEBI" id="CHEBI:58462"/>
        <dbReference type="EC" id="3.5.4.16"/>
    </reaction>
</comment>
<protein>
    <recommendedName>
        <fullName evidence="4">GTP cyclohydrolase 1</fullName>
        <ecNumber evidence="3">3.5.4.16</ecNumber>
    </recommendedName>
    <alternativeName>
        <fullName evidence="7">GTP cyclohydrolase I</fullName>
    </alternativeName>
</protein>
<dbReference type="EC" id="3.5.4.16" evidence="3"/>
<evidence type="ECO:0000256" key="3">
    <source>
        <dbReference type="ARBA" id="ARBA00012715"/>
    </source>
</evidence>
<dbReference type="Proteomes" id="UP001470023">
    <property type="component" value="Unassembled WGS sequence"/>
</dbReference>
<dbReference type="PANTHER" id="PTHR11109:SF7">
    <property type="entry name" value="GTP CYCLOHYDROLASE 1"/>
    <property type="match status" value="1"/>
</dbReference>
<sequence>MTVSDLGSVDELTIAQADDAAFHVAGLLKALDLRLDDENALATPERFAKALTELTAGYHVRPERHLEVTFDAPGPPALITVKKVRFTSLCEHHLLPFTGRATISYLPSPGARIVGLSKLVRLFHDYAARPQIQERLTWQVVEAITTELDVQGASCKVVSSHSCLTLRGARAHEARMVTKWATGVLRDAPVLRSAGHSK</sequence>
<proteinExistence type="predicted"/>
<dbReference type="InterPro" id="IPR001474">
    <property type="entry name" value="GTP_CycHdrlase_I"/>
</dbReference>
<dbReference type="InterPro" id="IPR043133">
    <property type="entry name" value="GTP-CH-I_C/QueF"/>
</dbReference>
<evidence type="ECO:0000256" key="1">
    <source>
        <dbReference type="ARBA" id="ARBA00001052"/>
    </source>
</evidence>
<name>A0ABV1UN74_9ACTN</name>
<evidence type="ECO:0000313" key="9">
    <source>
        <dbReference type="EMBL" id="MER6434646.1"/>
    </source>
</evidence>
<evidence type="ECO:0000256" key="5">
    <source>
        <dbReference type="ARBA" id="ARBA00022563"/>
    </source>
</evidence>
<dbReference type="RefSeq" id="WP_352066448.1">
    <property type="nucleotide sequence ID" value="NZ_JBEPAZ010000161.1"/>
</dbReference>
<evidence type="ECO:0000313" key="10">
    <source>
        <dbReference type="Proteomes" id="UP001470023"/>
    </source>
</evidence>
<dbReference type="InterPro" id="IPR020602">
    <property type="entry name" value="GTP_CycHdrlase_I_dom"/>
</dbReference>
<evidence type="ECO:0000256" key="6">
    <source>
        <dbReference type="ARBA" id="ARBA00022801"/>
    </source>
</evidence>
<keyword evidence="5" id="KW-0554">One-carbon metabolism</keyword>
<dbReference type="EMBL" id="JBEPAZ010000161">
    <property type="protein sequence ID" value="MER6434646.1"/>
    <property type="molecule type" value="Genomic_DNA"/>
</dbReference>
<evidence type="ECO:0000259" key="8">
    <source>
        <dbReference type="Pfam" id="PF01227"/>
    </source>
</evidence>